<keyword evidence="3" id="KW-0479">Metal-binding</keyword>
<name>A0A315E8A8_9BURK</name>
<dbReference type="GO" id="GO:0046872">
    <property type="term" value="F:metal ion binding"/>
    <property type="evidence" value="ECO:0007669"/>
    <property type="project" value="UniProtKB-KW"/>
</dbReference>
<dbReference type="Pfam" id="PF00384">
    <property type="entry name" value="Molybdopterin"/>
    <property type="match status" value="1"/>
</dbReference>
<dbReference type="InterPro" id="IPR006657">
    <property type="entry name" value="MoPterin_dinucl-bd_dom"/>
</dbReference>
<evidence type="ECO:0000313" key="11">
    <source>
        <dbReference type="EMBL" id="PUE52184.1"/>
    </source>
</evidence>
<dbReference type="GO" id="GO:0003954">
    <property type="term" value="F:NADH dehydrogenase activity"/>
    <property type="evidence" value="ECO:0007669"/>
    <property type="project" value="TreeGrafter"/>
</dbReference>
<dbReference type="Pfam" id="PF13510">
    <property type="entry name" value="Fer2_4"/>
    <property type="match status" value="1"/>
</dbReference>
<gene>
    <name evidence="11" type="ORF">B9Z37_14065</name>
</gene>
<dbReference type="FunFam" id="3.30.70.20:FF:000035">
    <property type="entry name" value="Iron hydrogenase 1"/>
    <property type="match status" value="1"/>
</dbReference>
<dbReference type="InterPro" id="IPR006655">
    <property type="entry name" value="Mopterin_OxRdtase_prok_CS"/>
</dbReference>
<dbReference type="Gene3D" id="3.40.50.740">
    <property type="match status" value="1"/>
</dbReference>
<dbReference type="InterPro" id="IPR006656">
    <property type="entry name" value="Mopterin_OxRdtase"/>
</dbReference>
<dbReference type="InterPro" id="IPR017896">
    <property type="entry name" value="4Fe4S_Fe-S-bd"/>
</dbReference>
<keyword evidence="7" id="KW-0411">Iron-sulfur</keyword>
<keyword evidence="5" id="KW-0560">Oxidoreductase</keyword>
<dbReference type="PANTHER" id="PTHR43105:SF14">
    <property type="entry name" value="FORMATE DEHYDROGENASE H"/>
    <property type="match status" value="1"/>
</dbReference>
<dbReference type="InterPro" id="IPR001041">
    <property type="entry name" value="2Fe-2S_ferredoxin-type"/>
</dbReference>
<dbReference type="RefSeq" id="WP_108313628.1">
    <property type="nucleotide sequence ID" value="NZ_NESN01000005.1"/>
</dbReference>
<dbReference type="OrthoDB" id="9810782at2"/>
<dbReference type="SUPFAM" id="SSF50692">
    <property type="entry name" value="ADC-like"/>
    <property type="match status" value="1"/>
</dbReference>
<dbReference type="GO" id="GO:0015942">
    <property type="term" value="P:formate metabolic process"/>
    <property type="evidence" value="ECO:0007669"/>
    <property type="project" value="InterPro"/>
</dbReference>
<dbReference type="Gene3D" id="2.20.25.90">
    <property type="entry name" value="ADC-like domains"/>
    <property type="match status" value="1"/>
</dbReference>
<keyword evidence="12" id="KW-1185">Reference proteome</keyword>
<dbReference type="PROSITE" id="PS51085">
    <property type="entry name" value="2FE2S_FER_2"/>
    <property type="match status" value="1"/>
</dbReference>
<dbReference type="InterPro" id="IPR006478">
    <property type="entry name" value="Formate_DH_asu"/>
</dbReference>
<dbReference type="Gene3D" id="3.40.228.10">
    <property type="entry name" value="Dimethylsulfoxide Reductase, domain 2"/>
    <property type="match status" value="1"/>
</dbReference>
<dbReference type="InterPro" id="IPR017900">
    <property type="entry name" value="4Fe4S_Fe_S_CS"/>
</dbReference>
<evidence type="ECO:0000259" key="10">
    <source>
        <dbReference type="PROSITE" id="PS51669"/>
    </source>
</evidence>
<dbReference type="GO" id="GO:0022904">
    <property type="term" value="P:respiratory electron transport chain"/>
    <property type="evidence" value="ECO:0007669"/>
    <property type="project" value="TreeGrafter"/>
</dbReference>
<comment type="caution">
    <text evidence="11">The sequence shown here is derived from an EMBL/GenBank/DDBJ whole genome shotgun (WGS) entry which is preliminary data.</text>
</comment>
<keyword evidence="6" id="KW-0408">Iron</keyword>
<dbReference type="PROSITE" id="PS51669">
    <property type="entry name" value="4FE4S_MOW_BIS_MGD"/>
    <property type="match status" value="1"/>
</dbReference>
<dbReference type="CDD" id="cd02790">
    <property type="entry name" value="MopB_CT_Formate-Dh_H"/>
    <property type="match status" value="1"/>
</dbReference>
<dbReference type="AlphaFoldDB" id="A0A315E8A8"/>
<comment type="similarity">
    <text evidence="1">In the C-terminal section; belongs to the prokaryotic molybdopterin-containing oxidoreductase family.</text>
</comment>
<protein>
    <submittedName>
        <fullName evidence="11">Formate dehydrogenase subunit alpha</fullName>
    </submittedName>
</protein>
<dbReference type="InterPro" id="IPR041925">
    <property type="entry name" value="CT_Formate-Dh_H"/>
</dbReference>
<dbReference type="Proteomes" id="UP000250790">
    <property type="component" value="Unassembled WGS sequence"/>
</dbReference>
<evidence type="ECO:0000256" key="1">
    <source>
        <dbReference type="ARBA" id="ARBA00007023"/>
    </source>
</evidence>
<dbReference type="EMBL" id="NESN01000005">
    <property type="protein sequence ID" value="PUE52184.1"/>
    <property type="molecule type" value="Genomic_DNA"/>
</dbReference>
<dbReference type="GO" id="GO:0051539">
    <property type="term" value="F:4 iron, 4 sulfur cluster binding"/>
    <property type="evidence" value="ECO:0007669"/>
    <property type="project" value="UniProtKB-KW"/>
</dbReference>
<evidence type="ECO:0000259" key="9">
    <source>
        <dbReference type="PROSITE" id="PS51379"/>
    </source>
</evidence>
<dbReference type="Gene3D" id="3.30.70.20">
    <property type="match status" value="1"/>
</dbReference>
<dbReference type="InterPro" id="IPR041924">
    <property type="entry name" value="Formate_Dh-H_N"/>
</dbReference>
<dbReference type="PIRSF" id="PIRSF036643">
    <property type="entry name" value="FDH_alpha"/>
    <property type="match status" value="1"/>
</dbReference>
<dbReference type="SUPFAM" id="SSF54862">
    <property type="entry name" value="4Fe-4S ferredoxins"/>
    <property type="match status" value="1"/>
</dbReference>
<dbReference type="GO" id="GO:0008863">
    <property type="term" value="F:formate dehydrogenase (NAD+) activity"/>
    <property type="evidence" value="ECO:0007669"/>
    <property type="project" value="InterPro"/>
</dbReference>
<evidence type="ECO:0000313" key="12">
    <source>
        <dbReference type="Proteomes" id="UP000250790"/>
    </source>
</evidence>
<dbReference type="PROSITE" id="PS00490">
    <property type="entry name" value="MOLYBDOPTERIN_PROK_2"/>
    <property type="match status" value="1"/>
</dbReference>
<dbReference type="GO" id="GO:0043546">
    <property type="term" value="F:molybdopterin cofactor binding"/>
    <property type="evidence" value="ECO:0007669"/>
    <property type="project" value="InterPro"/>
</dbReference>
<feature type="domain" description="4Fe-4S ferredoxin-type" evidence="9">
    <location>
        <begin position="145"/>
        <end position="175"/>
    </location>
</feature>
<dbReference type="Pfam" id="PF01568">
    <property type="entry name" value="Molydop_binding"/>
    <property type="match status" value="1"/>
</dbReference>
<dbReference type="InterPro" id="IPR006963">
    <property type="entry name" value="Mopterin_OxRdtase_4Fe-4S_dom"/>
</dbReference>
<keyword evidence="2" id="KW-0004">4Fe-4S</keyword>
<accession>A0A315E8A8</accession>
<dbReference type="SUPFAM" id="SSF53706">
    <property type="entry name" value="Formate dehydrogenase/DMSO reductase, domains 1-3"/>
    <property type="match status" value="1"/>
</dbReference>
<sequence length="936" mass="101640">MKTVQFTLNGQAVEAPAGKSIFNIAKDLGIAIPHLCHKEGLAPDGNCRACVVEIHGERTLAPSCCRSATPGMQVRTDSERAVKSQKMVLEMLLADLPEQGHKWLDDRAEAPHGELSQWAEHHGVQVRPQLAALKRDAVPADLSHPAMAVNLDACIQCNRCERACRDLQVNDVIGLAFRGAHTQVVFDLADPMGGSSCVGCGECVQACPTGALMPKSHMGPQKVDREVDSVCPFCGVGCLVTYQVRDPDPTGAVPARIISVKGREGPANEGRLCVKGRFGMDYIHSPDRITKPLIRKPGVAKDLSLIDGHTDWREVFREATWEEALTLATQPLNTLRQQHGPKSLAGFGSAKGSNEEAYLFQKLVRTGFGSNNVDHCTRLCHASSVAALLEGVGSGAVSNPVRDVEHSDLIIVIGSNPTANHPVAASWMKNAAQRGTRIVLADPRITDIGRHTWRNLQFKADTDVALLNAMLHVIVTENLCDEKFLRERADNVVELKAHVRDYTPEVMSAVCGIPADTIREVARAYASAKAAMILWGMGVSQHVHGTDNVRCLIALASITGQIGRPGTGLHPLRGQNNVQGASDAGLIPMMYPNYQRVTDQSAHDWFEKFWDTKLDDQPGYTVVEIMHKALAPESDPHKVRGMYIMGENPAMSDPDLNHARHALASLQHLVVQDIFLTETAWLADVVLPASAWPEKTGTVSNTDRTVQMGRQAVQPPGDAKPDLWIVQQIAQRMGLDWPYAGEHDGVAAVYEEMRQAMASAIGGIDWARLNAGSVTYPCVSADDPGQPIVFHDHFPTKDGRVWLVPAGLIPAAEQTDAEYPMVLITGRQLEHWHTGSMTRRATVLDALEPAATASMCSADLVRLGLQAGQQVRIASRRGEVQLQVRCDDGTPQGAVFMPFAYVEAAANELTNAALDPFGKIPEFKYCAVRVSALQPS</sequence>
<evidence type="ECO:0000256" key="7">
    <source>
        <dbReference type="ARBA" id="ARBA00023014"/>
    </source>
</evidence>
<dbReference type="PANTHER" id="PTHR43105">
    <property type="entry name" value="RESPIRATORY NITRATE REDUCTASE"/>
    <property type="match status" value="1"/>
</dbReference>
<feature type="domain" description="2Fe-2S ferredoxin-type" evidence="8">
    <location>
        <begin position="2"/>
        <end position="80"/>
    </location>
</feature>
<evidence type="ECO:0000256" key="6">
    <source>
        <dbReference type="ARBA" id="ARBA00023004"/>
    </source>
</evidence>
<proteinExistence type="inferred from homology"/>
<dbReference type="CDD" id="cd00207">
    <property type="entry name" value="fer2"/>
    <property type="match status" value="1"/>
</dbReference>
<dbReference type="Pfam" id="PF04879">
    <property type="entry name" value="Molybdop_Fe4S4"/>
    <property type="match status" value="1"/>
</dbReference>
<dbReference type="GO" id="GO:1990204">
    <property type="term" value="C:oxidoreductase complex"/>
    <property type="evidence" value="ECO:0007669"/>
    <property type="project" value="UniProtKB-ARBA"/>
</dbReference>
<dbReference type="CDD" id="cd02753">
    <property type="entry name" value="MopB_Formate-Dh-H"/>
    <property type="match status" value="1"/>
</dbReference>
<dbReference type="InterPro" id="IPR050123">
    <property type="entry name" value="Prok_molybdopt-oxidoreductase"/>
</dbReference>
<evidence type="ECO:0000259" key="8">
    <source>
        <dbReference type="PROSITE" id="PS51085"/>
    </source>
</evidence>
<evidence type="ECO:0000256" key="2">
    <source>
        <dbReference type="ARBA" id="ARBA00022485"/>
    </source>
</evidence>
<dbReference type="InterPro" id="IPR036010">
    <property type="entry name" value="2Fe-2S_ferredoxin-like_sf"/>
</dbReference>
<keyword evidence="4" id="KW-0677">Repeat</keyword>
<dbReference type="InterPro" id="IPR009010">
    <property type="entry name" value="Asp_de-COase-like_dom_sf"/>
</dbReference>
<dbReference type="SUPFAM" id="SSF54292">
    <property type="entry name" value="2Fe-2S ferredoxin-like"/>
    <property type="match status" value="1"/>
</dbReference>
<dbReference type="Gene3D" id="3.10.20.740">
    <property type="match status" value="1"/>
</dbReference>
<reference evidence="11 12" key="1">
    <citation type="submission" date="2017-04" db="EMBL/GenBank/DDBJ databases">
        <title>Unexpected and diverse lifestyles within the genus Limnohabitans.</title>
        <authorList>
            <person name="Kasalicky V."/>
            <person name="Mehrshad M."/>
            <person name="Andrei S.-A."/>
            <person name="Salcher M."/>
            <person name="Kratochvilova H."/>
            <person name="Simek K."/>
            <person name="Ghai R."/>
        </authorList>
    </citation>
    <scope>NUCLEOTIDE SEQUENCE [LARGE SCALE GENOMIC DNA]</scope>
    <source>
        <strain evidence="11 12">II-B4</strain>
    </source>
</reference>
<dbReference type="Gene3D" id="2.40.40.20">
    <property type="match status" value="1"/>
</dbReference>
<evidence type="ECO:0000256" key="5">
    <source>
        <dbReference type="ARBA" id="ARBA00023002"/>
    </source>
</evidence>
<dbReference type="Pfam" id="PF12838">
    <property type="entry name" value="Fer4_7"/>
    <property type="match status" value="1"/>
</dbReference>
<evidence type="ECO:0000256" key="3">
    <source>
        <dbReference type="ARBA" id="ARBA00022723"/>
    </source>
</evidence>
<dbReference type="NCBIfam" id="TIGR01591">
    <property type="entry name" value="Fdh-alpha"/>
    <property type="match status" value="1"/>
</dbReference>
<dbReference type="PROSITE" id="PS51379">
    <property type="entry name" value="4FE4S_FER_2"/>
    <property type="match status" value="2"/>
</dbReference>
<feature type="domain" description="4Fe-4S Mo/W bis-MGD-type" evidence="10">
    <location>
        <begin position="224"/>
        <end position="287"/>
    </location>
</feature>
<dbReference type="SMART" id="SM00926">
    <property type="entry name" value="Molybdop_Fe4S4"/>
    <property type="match status" value="1"/>
</dbReference>
<organism evidence="11 12">
    <name type="scientific">Limnohabitans parvus II-B4</name>
    <dbReference type="NCBI Taxonomy" id="1293052"/>
    <lineage>
        <taxon>Bacteria</taxon>
        <taxon>Pseudomonadati</taxon>
        <taxon>Pseudomonadota</taxon>
        <taxon>Betaproteobacteria</taxon>
        <taxon>Burkholderiales</taxon>
        <taxon>Comamonadaceae</taxon>
        <taxon>Limnohabitans</taxon>
    </lineage>
</organism>
<evidence type="ECO:0000256" key="4">
    <source>
        <dbReference type="ARBA" id="ARBA00022737"/>
    </source>
</evidence>
<feature type="domain" description="4Fe-4S ferredoxin-type" evidence="9">
    <location>
        <begin position="184"/>
        <end position="217"/>
    </location>
</feature>
<dbReference type="PROSITE" id="PS00198">
    <property type="entry name" value="4FE4S_FER_1"/>
    <property type="match status" value="1"/>
</dbReference>
<dbReference type="GO" id="GO:0016020">
    <property type="term" value="C:membrane"/>
    <property type="evidence" value="ECO:0007669"/>
    <property type="project" value="TreeGrafter"/>
</dbReference>